<dbReference type="EMBL" id="CP036291">
    <property type="protein sequence ID" value="QDU88337.1"/>
    <property type="molecule type" value="Genomic_DNA"/>
</dbReference>
<keyword evidence="2" id="KW-1185">Reference proteome</keyword>
<protein>
    <submittedName>
        <fullName evidence="1">Uncharacterized protein</fullName>
    </submittedName>
</protein>
<dbReference type="KEGG" id="pnd:Pla175_17120"/>
<reference evidence="1 2" key="1">
    <citation type="submission" date="2019-02" db="EMBL/GenBank/DDBJ databases">
        <title>Deep-cultivation of Planctomycetes and their phenomic and genomic characterization uncovers novel biology.</title>
        <authorList>
            <person name="Wiegand S."/>
            <person name="Jogler M."/>
            <person name="Boedeker C."/>
            <person name="Pinto D."/>
            <person name="Vollmers J."/>
            <person name="Rivas-Marin E."/>
            <person name="Kohn T."/>
            <person name="Peeters S.H."/>
            <person name="Heuer A."/>
            <person name="Rast P."/>
            <person name="Oberbeckmann S."/>
            <person name="Bunk B."/>
            <person name="Jeske O."/>
            <person name="Meyerdierks A."/>
            <person name="Storesund J.E."/>
            <person name="Kallscheuer N."/>
            <person name="Luecker S."/>
            <person name="Lage O.M."/>
            <person name="Pohl T."/>
            <person name="Merkel B.J."/>
            <person name="Hornburger P."/>
            <person name="Mueller R.-W."/>
            <person name="Bruemmer F."/>
            <person name="Labrenz M."/>
            <person name="Spormann A.M."/>
            <person name="Op den Camp H."/>
            <person name="Overmann J."/>
            <person name="Amann R."/>
            <person name="Jetten M.S.M."/>
            <person name="Mascher T."/>
            <person name="Medema M.H."/>
            <person name="Devos D.P."/>
            <person name="Kaster A.-K."/>
            <person name="Ovreas L."/>
            <person name="Rohde M."/>
            <person name="Galperin M.Y."/>
            <person name="Jogler C."/>
        </authorList>
    </citation>
    <scope>NUCLEOTIDE SEQUENCE [LARGE SCALE GENOMIC DNA]</scope>
    <source>
        <strain evidence="1 2">Pla175</strain>
    </source>
</reference>
<dbReference type="Proteomes" id="UP000317429">
    <property type="component" value="Chromosome"/>
</dbReference>
<dbReference type="AlphaFoldDB" id="A0A518DA26"/>
<name>A0A518DA26_9BACT</name>
<proteinExistence type="predicted"/>
<sequence length="245" mass="26807">MTTVRTLRISAFRRTSAAGWILLAVWALALPGHRVLAQQPQAHWLHAGVMPPGAIGGQRLLRGGPLSCYTQPVEISVPEGAAVSVVTGGGFAEPHSPSQVVGMRLAMVYRLRVTGVPNYEETEVYPTVELIDRLYPPAGKMLSFPVPIELTKEDLQFAAQGSFVTRVVYVEDPAQALPVEQKEGVHWFEARQGEDPLVTADMLGRPIAIVRIGARRPPEMSPDGVFSYGSPPIELYDNLPQTYRE</sequence>
<organism evidence="1 2">
    <name type="scientific">Pirellulimonas nuda</name>
    <dbReference type="NCBI Taxonomy" id="2528009"/>
    <lineage>
        <taxon>Bacteria</taxon>
        <taxon>Pseudomonadati</taxon>
        <taxon>Planctomycetota</taxon>
        <taxon>Planctomycetia</taxon>
        <taxon>Pirellulales</taxon>
        <taxon>Lacipirellulaceae</taxon>
        <taxon>Pirellulimonas</taxon>
    </lineage>
</organism>
<evidence type="ECO:0000313" key="1">
    <source>
        <dbReference type="EMBL" id="QDU88337.1"/>
    </source>
</evidence>
<gene>
    <name evidence="1" type="ORF">Pla175_17120</name>
</gene>
<accession>A0A518DA26</accession>
<evidence type="ECO:0000313" key="2">
    <source>
        <dbReference type="Proteomes" id="UP000317429"/>
    </source>
</evidence>